<sequence length="32" mass="3269">MSGLGILTMTIILFAGVVSALGVSSLFTLSRL</sequence>
<dbReference type="AlphaFoldDB" id="A0A239PLE2"/>
<keyword evidence="3" id="KW-1185">Reference proteome</keyword>
<dbReference type="Proteomes" id="UP000198346">
    <property type="component" value="Unassembled WGS sequence"/>
</dbReference>
<organism evidence="2 3">
    <name type="scientific">Amphiplicatus metriothermophilus</name>
    <dbReference type="NCBI Taxonomy" id="1519374"/>
    <lineage>
        <taxon>Bacteria</taxon>
        <taxon>Pseudomonadati</taxon>
        <taxon>Pseudomonadota</taxon>
        <taxon>Alphaproteobacteria</taxon>
        <taxon>Parvularculales</taxon>
        <taxon>Parvularculaceae</taxon>
        <taxon>Amphiplicatus</taxon>
    </lineage>
</organism>
<gene>
    <name evidence="2" type="ORF">SAMN06297382_0929</name>
</gene>
<evidence type="ECO:0000313" key="3">
    <source>
        <dbReference type="Proteomes" id="UP000198346"/>
    </source>
</evidence>
<proteinExistence type="predicted"/>
<keyword evidence="1" id="KW-1133">Transmembrane helix</keyword>
<protein>
    <submittedName>
        <fullName evidence="2">Uncharacterized protein</fullName>
    </submittedName>
</protein>
<keyword evidence="1" id="KW-0812">Transmembrane</keyword>
<reference evidence="2 3" key="1">
    <citation type="submission" date="2017-07" db="EMBL/GenBank/DDBJ databases">
        <authorList>
            <person name="Sun Z.S."/>
            <person name="Albrecht U."/>
            <person name="Echele G."/>
            <person name="Lee C.C."/>
        </authorList>
    </citation>
    <scope>NUCLEOTIDE SEQUENCE [LARGE SCALE GENOMIC DNA]</scope>
    <source>
        <strain evidence="2 3">CGMCC 1.12710</strain>
    </source>
</reference>
<feature type="transmembrane region" description="Helical" evidence="1">
    <location>
        <begin position="6"/>
        <end position="29"/>
    </location>
</feature>
<keyword evidence="1" id="KW-0472">Membrane</keyword>
<evidence type="ECO:0000313" key="2">
    <source>
        <dbReference type="EMBL" id="SNT68427.1"/>
    </source>
</evidence>
<name>A0A239PLE2_9PROT</name>
<accession>A0A239PLE2</accession>
<dbReference type="EMBL" id="FZQA01000001">
    <property type="protein sequence ID" value="SNT68427.1"/>
    <property type="molecule type" value="Genomic_DNA"/>
</dbReference>
<evidence type="ECO:0000256" key="1">
    <source>
        <dbReference type="SAM" id="Phobius"/>
    </source>
</evidence>